<dbReference type="AlphaFoldDB" id="A0A372ZN23"/>
<comment type="caution">
    <text evidence="4">The sequence shown here is derived from an EMBL/GenBank/DDBJ whole genome shotgun (WGS) entry which is preliminary data.</text>
</comment>
<evidence type="ECO:0000259" key="3">
    <source>
        <dbReference type="Pfam" id="PF00326"/>
    </source>
</evidence>
<feature type="domain" description="Peptidase S9 prolyl oligopeptidase catalytic" evidence="3">
    <location>
        <begin position="528"/>
        <end position="731"/>
    </location>
</feature>
<evidence type="ECO:0000256" key="2">
    <source>
        <dbReference type="SAM" id="MobiDB-lite"/>
    </source>
</evidence>
<feature type="compositionally biased region" description="Basic and acidic residues" evidence="2">
    <location>
        <begin position="471"/>
        <end position="484"/>
    </location>
</feature>
<dbReference type="SUPFAM" id="SSF82171">
    <property type="entry name" value="DPP6 N-terminal domain-like"/>
    <property type="match status" value="1"/>
</dbReference>
<dbReference type="PANTHER" id="PTHR42776:SF27">
    <property type="entry name" value="DIPEPTIDYL PEPTIDASE FAMILY MEMBER 6"/>
    <property type="match status" value="1"/>
</dbReference>
<evidence type="ECO:0000313" key="5">
    <source>
        <dbReference type="Proteomes" id="UP000263377"/>
    </source>
</evidence>
<dbReference type="Pfam" id="PF00326">
    <property type="entry name" value="Peptidase_S9"/>
    <property type="match status" value="1"/>
</dbReference>
<dbReference type="Proteomes" id="UP000263377">
    <property type="component" value="Unassembled WGS sequence"/>
</dbReference>
<feature type="region of interest" description="Disordered" evidence="2">
    <location>
        <begin position="732"/>
        <end position="759"/>
    </location>
</feature>
<dbReference type="EMBL" id="QVIG01000001">
    <property type="protein sequence ID" value="RGD57243.1"/>
    <property type="molecule type" value="Genomic_DNA"/>
</dbReference>
<dbReference type="GO" id="GO:0004252">
    <property type="term" value="F:serine-type endopeptidase activity"/>
    <property type="evidence" value="ECO:0007669"/>
    <property type="project" value="TreeGrafter"/>
</dbReference>
<organism evidence="4 5">
    <name type="scientific">Kitasatospora xanthocidica</name>
    <dbReference type="NCBI Taxonomy" id="83382"/>
    <lineage>
        <taxon>Bacteria</taxon>
        <taxon>Bacillati</taxon>
        <taxon>Actinomycetota</taxon>
        <taxon>Actinomycetes</taxon>
        <taxon>Kitasatosporales</taxon>
        <taxon>Streptomycetaceae</taxon>
        <taxon>Kitasatospora</taxon>
    </lineage>
</organism>
<name>A0A372ZN23_9ACTN</name>
<reference evidence="4 5" key="1">
    <citation type="submission" date="2018-08" db="EMBL/GenBank/DDBJ databases">
        <title>Diversity &amp; Physiological Properties of Lignin-Decomposing Actinobacteria from Soil.</title>
        <authorList>
            <person name="Roh S.G."/>
            <person name="Kim S.B."/>
        </authorList>
    </citation>
    <scope>NUCLEOTIDE SEQUENCE [LARGE SCALE GENOMIC DNA]</scope>
    <source>
        <strain evidence="4 5">MMS17-GH009</strain>
    </source>
</reference>
<feature type="region of interest" description="Disordered" evidence="2">
    <location>
        <begin position="466"/>
        <end position="490"/>
    </location>
</feature>
<accession>A0A372ZN23</accession>
<feature type="region of interest" description="Disordered" evidence="2">
    <location>
        <begin position="1"/>
        <end position="37"/>
    </location>
</feature>
<keyword evidence="5" id="KW-1185">Reference proteome</keyword>
<evidence type="ECO:0000313" key="4">
    <source>
        <dbReference type="EMBL" id="RGD57243.1"/>
    </source>
</evidence>
<dbReference type="InterPro" id="IPR029058">
    <property type="entry name" value="AB_hydrolase_fold"/>
</dbReference>
<dbReference type="GO" id="GO:0006508">
    <property type="term" value="P:proteolysis"/>
    <property type="evidence" value="ECO:0007669"/>
    <property type="project" value="InterPro"/>
</dbReference>
<sequence length="759" mass="82506">MIVSFTGPTLASVRAQPRGRGRIRGQGGPVGGRPLPVASAPCRRIRITAYRRSLQPSFGQLCERSGRRHGVSLEWPQSSASDPFFTLVHRTFTPAHRPRDVQRSLFPPSSRRAGRAGSMTQAFQSPGFAALAADRAVETRLVEERWQAVAWDLGTGRRRVVTDRPEGVHLSEIEPDGEAIWWFDADSAGEGRWWREPFAGGAGGTGSTGGAALHGVPPGRAYGVAFDRTGALAAVAVGVDGASHCYVGPPAGEARLVGSAPGYLSLADLSPDGRLLALGGRPDGDDSAVLWPTDTRPDAQHDTPVDGPLRLAGNRRLRLWPIEFNPLAVHEPELLLVAEEDERYTVATWRASTGLRRHPGLSFDSQISAGWYQGPRGVLIQHERAGRSRLLLAELDPPTGQEATRVQTRLQTHVQAQSHVQAHAQTRVQEISTPGGTIHDLSCAPDGTLHCVWSRESTPPRPLVLRPGTAEAHHPAPDGGDTSRTRRWTPRPYGRIHSFVSTPAGPGPWPTLFLVHGGPATHDRDSYDPRVNALVDRGYAVVRTNYRGSTGYGTRWQHEYGHRVGLAQIEDLAAVRAELVADGTALADRTGLCGFSWGGYLALLAMGAQPELWSLGMAAQPIADYPATYRTTTPALRELDRQLFGGTPDEVPERYRAADPRTYVHQVRSPVLLVASRTDERCPPDQVARYAADLRRLAVPHELLWVDGGHYSRRTADHRSVLAAMVRFAEHAWPPPLPPPPRGDRPGVPAESMEGGEHP</sequence>
<gene>
    <name evidence="4" type="ORF">DR950_05025</name>
</gene>
<dbReference type="PANTHER" id="PTHR42776">
    <property type="entry name" value="SERINE PEPTIDASE S9 FAMILY MEMBER"/>
    <property type="match status" value="1"/>
</dbReference>
<proteinExistence type="predicted"/>
<keyword evidence="1" id="KW-0378">Hydrolase</keyword>
<dbReference type="SUPFAM" id="SSF53474">
    <property type="entry name" value="alpha/beta-Hydrolases"/>
    <property type="match status" value="1"/>
</dbReference>
<dbReference type="InterPro" id="IPR001375">
    <property type="entry name" value="Peptidase_S9_cat"/>
</dbReference>
<dbReference type="Gene3D" id="3.40.50.1820">
    <property type="entry name" value="alpha/beta hydrolase"/>
    <property type="match status" value="1"/>
</dbReference>
<protein>
    <submittedName>
        <fullName evidence="4">S9 family peptidase</fullName>
    </submittedName>
</protein>
<evidence type="ECO:0000256" key="1">
    <source>
        <dbReference type="ARBA" id="ARBA00022801"/>
    </source>
</evidence>